<accession>A0ABV2WH60</accession>
<protein>
    <submittedName>
        <fullName evidence="1">Uncharacterized protein</fullName>
    </submittedName>
</protein>
<reference evidence="1 2" key="1">
    <citation type="submission" date="2024-06" db="EMBL/GenBank/DDBJ databases">
        <title>The Natural Products Discovery Center: Release of the First 8490 Sequenced Strains for Exploring Actinobacteria Biosynthetic Diversity.</title>
        <authorList>
            <person name="Kalkreuter E."/>
            <person name="Kautsar S.A."/>
            <person name="Yang D."/>
            <person name="Bader C.D."/>
            <person name="Teijaro C.N."/>
            <person name="Fluegel L."/>
            <person name="Davis C.M."/>
            <person name="Simpson J.R."/>
            <person name="Lauterbach L."/>
            <person name="Steele A.D."/>
            <person name="Gui C."/>
            <person name="Meng S."/>
            <person name="Li G."/>
            <person name="Viehrig K."/>
            <person name="Ye F."/>
            <person name="Su P."/>
            <person name="Kiefer A.F."/>
            <person name="Nichols A."/>
            <person name="Cepeda A.J."/>
            <person name="Yan W."/>
            <person name="Fan B."/>
            <person name="Jiang Y."/>
            <person name="Adhikari A."/>
            <person name="Zheng C.-J."/>
            <person name="Schuster L."/>
            <person name="Cowan T.M."/>
            <person name="Smanski M.J."/>
            <person name="Chevrette M.G."/>
            <person name="De Carvalho L.P.S."/>
            <person name="Shen B."/>
        </authorList>
    </citation>
    <scope>NUCLEOTIDE SEQUENCE [LARGE SCALE GENOMIC DNA]</scope>
    <source>
        <strain evidence="1 2">NPDC006337</strain>
    </source>
</reference>
<name>A0ABV2WH60_9ACTN</name>
<gene>
    <name evidence="1" type="ORF">ABZ508_35560</name>
</gene>
<dbReference type="Proteomes" id="UP001550378">
    <property type="component" value="Unassembled WGS sequence"/>
</dbReference>
<dbReference type="EMBL" id="JBEXZR010000082">
    <property type="protein sequence ID" value="MEU0712680.1"/>
    <property type="molecule type" value="Genomic_DNA"/>
</dbReference>
<keyword evidence="2" id="KW-1185">Reference proteome</keyword>
<comment type="caution">
    <text evidence="1">The sequence shown here is derived from an EMBL/GenBank/DDBJ whole genome shotgun (WGS) entry which is preliminary data.</text>
</comment>
<evidence type="ECO:0000313" key="2">
    <source>
        <dbReference type="Proteomes" id="UP001550378"/>
    </source>
</evidence>
<evidence type="ECO:0000313" key="1">
    <source>
        <dbReference type="EMBL" id="MEU0712680.1"/>
    </source>
</evidence>
<proteinExistence type="predicted"/>
<dbReference type="RefSeq" id="WP_360029268.1">
    <property type="nucleotide sequence ID" value="NZ_JBEXZR010000082.1"/>
</dbReference>
<sequence>MNIIVAGQTIVTESEHLDLVPRFDSEAGQDALRDIVADMARETETDVDAEDLAYYRSLLGARVLTLPRRSVRRSERGAA</sequence>
<organism evidence="1 2">
    <name type="scientific">Streptomyces lavendulocolor</name>
    <dbReference type="NCBI Taxonomy" id="67316"/>
    <lineage>
        <taxon>Bacteria</taxon>
        <taxon>Bacillati</taxon>
        <taxon>Actinomycetota</taxon>
        <taxon>Actinomycetes</taxon>
        <taxon>Kitasatosporales</taxon>
        <taxon>Streptomycetaceae</taxon>
        <taxon>Streptomyces</taxon>
    </lineage>
</organism>